<dbReference type="SMART" id="SM00421">
    <property type="entry name" value="HTH_LUXR"/>
    <property type="match status" value="1"/>
</dbReference>
<evidence type="ECO:0000259" key="8">
    <source>
        <dbReference type="PROSITE" id="PS50110"/>
    </source>
</evidence>
<feature type="domain" description="HTH luxR-type" evidence="7">
    <location>
        <begin position="143"/>
        <end position="208"/>
    </location>
</feature>
<dbReference type="Pfam" id="PF00072">
    <property type="entry name" value="Response_reg"/>
    <property type="match status" value="1"/>
</dbReference>
<evidence type="ECO:0000256" key="2">
    <source>
        <dbReference type="ARBA" id="ARBA00023012"/>
    </source>
</evidence>
<evidence type="ECO:0000259" key="7">
    <source>
        <dbReference type="PROSITE" id="PS50043"/>
    </source>
</evidence>
<gene>
    <name evidence="9" type="ORF">BK660_17730</name>
</gene>
<dbReference type="Pfam" id="PF00196">
    <property type="entry name" value="GerE"/>
    <property type="match status" value="1"/>
</dbReference>
<protein>
    <submittedName>
        <fullName evidence="9">DNA-binding response regulator</fullName>
    </submittedName>
</protein>
<dbReference type="EMBL" id="MOBK01000006">
    <property type="protein sequence ID" value="RON20881.1"/>
    <property type="molecule type" value="Genomic_DNA"/>
</dbReference>
<dbReference type="AlphaFoldDB" id="A0A423I660"/>
<keyword evidence="2" id="KW-0902">Two-component regulatory system</keyword>
<reference evidence="9 10" key="1">
    <citation type="submission" date="2016-10" db="EMBL/GenBank/DDBJ databases">
        <title>Comparative genome analysis of multiple Pseudomonas spp. focuses on biocontrol and plant growth promoting traits.</title>
        <authorList>
            <person name="Tao X.-Y."/>
            <person name="Taylor C.G."/>
        </authorList>
    </citation>
    <scope>NUCLEOTIDE SEQUENCE [LARGE SCALE GENOMIC DNA]</scope>
    <source>
        <strain evidence="9 10">38D7</strain>
    </source>
</reference>
<accession>A0A423I660</accession>
<dbReference type="InterPro" id="IPR011006">
    <property type="entry name" value="CheY-like_superfamily"/>
</dbReference>
<evidence type="ECO:0000256" key="1">
    <source>
        <dbReference type="ARBA" id="ARBA00022553"/>
    </source>
</evidence>
<dbReference type="PROSITE" id="PS50043">
    <property type="entry name" value="HTH_LUXR_2"/>
    <property type="match status" value="1"/>
</dbReference>
<keyword evidence="5" id="KW-0804">Transcription</keyword>
<dbReference type="PRINTS" id="PR00038">
    <property type="entry name" value="HTHLUXR"/>
</dbReference>
<dbReference type="Proteomes" id="UP000285636">
    <property type="component" value="Unassembled WGS sequence"/>
</dbReference>
<evidence type="ECO:0000256" key="3">
    <source>
        <dbReference type="ARBA" id="ARBA00023015"/>
    </source>
</evidence>
<evidence type="ECO:0000256" key="4">
    <source>
        <dbReference type="ARBA" id="ARBA00023125"/>
    </source>
</evidence>
<keyword evidence="3" id="KW-0805">Transcription regulation</keyword>
<dbReference type="PROSITE" id="PS50110">
    <property type="entry name" value="RESPONSE_REGULATORY"/>
    <property type="match status" value="1"/>
</dbReference>
<dbReference type="InterPro" id="IPR036388">
    <property type="entry name" value="WH-like_DNA-bd_sf"/>
</dbReference>
<sequence>MNDDSSSLAKGPVVFVIDDEAPMREALSSLFRSVGLRVETFSSPTEFLQSPDPDSPSCLVLDVRLQGASGLEFQHQLAESKVALPIIFISGHGDIAMSVKAMKAGAVDFLVKPFRDQDLLDAVAAAHQRDAKRREIDQQDAGLHACYQSLTAREREVMAHAAKGLMNKQIAGEMNLSEITVKIHRGHVMKKMRAKSFADLVRMAETLGVGPKR</sequence>
<dbReference type="CDD" id="cd17537">
    <property type="entry name" value="REC_FixJ"/>
    <property type="match status" value="1"/>
</dbReference>
<evidence type="ECO:0000313" key="9">
    <source>
        <dbReference type="EMBL" id="RON20881.1"/>
    </source>
</evidence>
<dbReference type="PANTHER" id="PTHR44688">
    <property type="entry name" value="DNA-BINDING TRANSCRIPTIONAL ACTIVATOR DEVR_DOSR"/>
    <property type="match status" value="1"/>
</dbReference>
<evidence type="ECO:0000313" key="10">
    <source>
        <dbReference type="Proteomes" id="UP000285636"/>
    </source>
</evidence>
<comment type="caution">
    <text evidence="9">The sequence shown here is derived from an EMBL/GenBank/DDBJ whole genome shotgun (WGS) entry which is preliminary data.</text>
</comment>
<dbReference type="InterPro" id="IPR000792">
    <property type="entry name" value="Tscrpt_reg_LuxR_C"/>
</dbReference>
<evidence type="ECO:0000256" key="5">
    <source>
        <dbReference type="ARBA" id="ARBA00023163"/>
    </source>
</evidence>
<dbReference type="GO" id="GO:0006355">
    <property type="term" value="P:regulation of DNA-templated transcription"/>
    <property type="evidence" value="ECO:0007669"/>
    <property type="project" value="InterPro"/>
</dbReference>
<dbReference type="PANTHER" id="PTHR44688:SF16">
    <property type="entry name" value="DNA-BINDING TRANSCRIPTIONAL ACTIVATOR DEVR_DOSR"/>
    <property type="match status" value="1"/>
</dbReference>
<dbReference type="CDD" id="cd06170">
    <property type="entry name" value="LuxR_C_like"/>
    <property type="match status" value="1"/>
</dbReference>
<dbReference type="FunFam" id="3.40.50.2300:FF:000018">
    <property type="entry name" value="DNA-binding transcriptional regulator NtrC"/>
    <property type="match status" value="1"/>
</dbReference>
<keyword evidence="1 6" id="KW-0597">Phosphoprotein</keyword>
<dbReference type="GO" id="GO:0000160">
    <property type="term" value="P:phosphorelay signal transduction system"/>
    <property type="evidence" value="ECO:0007669"/>
    <property type="project" value="UniProtKB-KW"/>
</dbReference>
<dbReference type="Gene3D" id="3.40.50.2300">
    <property type="match status" value="1"/>
</dbReference>
<dbReference type="SMART" id="SM00448">
    <property type="entry name" value="REC"/>
    <property type="match status" value="1"/>
</dbReference>
<keyword evidence="4 9" id="KW-0238">DNA-binding</keyword>
<dbReference type="InterPro" id="IPR001789">
    <property type="entry name" value="Sig_transdc_resp-reg_receiver"/>
</dbReference>
<name>A0A423I660_9PSED</name>
<dbReference type="Gene3D" id="1.10.10.10">
    <property type="entry name" value="Winged helix-like DNA-binding domain superfamily/Winged helix DNA-binding domain"/>
    <property type="match status" value="1"/>
</dbReference>
<feature type="modified residue" description="4-aspartylphosphate" evidence="6">
    <location>
        <position position="62"/>
    </location>
</feature>
<proteinExistence type="predicted"/>
<evidence type="ECO:0000256" key="6">
    <source>
        <dbReference type="PROSITE-ProRule" id="PRU00169"/>
    </source>
</evidence>
<dbReference type="PROSITE" id="PS00622">
    <property type="entry name" value="HTH_LUXR_1"/>
    <property type="match status" value="1"/>
</dbReference>
<feature type="domain" description="Response regulatory" evidence="8">
    <location>
        <begin position="13"/>
        <end position="127"/>
    </location>
</feature>
<organism evidence="9 10">
    <name type="scientific">Pseudomonas brassicacearum</name>
    <dbReference type="NCBI Taxonomy" id="930166"/>
    <lineage>
        <taxon>Bacteria</taxon>
        <taxon>Pseudomonadati</taxon>
        <taxon>Pseudomonadota</taxon>
        <taxon>Gammaproteobacteria</taxon>
        <taxon>Pseudomonadales</taxon>
        <taxon>Pseudomonadaceae</taxon>
        <taxon>Pseudomonas</taxon>
    </lineage>
</organism>
<dbReference type="GO" id="GO:0003677">
    <property type="term" value="F:DNA binding"/>
    <property type="evidence" value="ECO:0007669"/>
    <property type="project" value="UniProtKB-KW"/>
</dbReference>
<dbReference type="SUPFAM" id="SSF52172">
    <property type="entry name" value="CheY-like"/>
    <property type="match status" value="1"/>
</dbReference>